<accession>A0A379LN85</accession>
<evidence type="ECO:0000313" key="1">
    <source>
        <dbReference type="EMBL" id="SUD91327.1"/>
    </source>
</evidence>
<dbReference type="AlphaFoldDB" id="A0A379LN85"/>
<evidence type="ECO:0000313" key="2">
    <source>
        <dbReference type="Proteomes" id="UP000254123"/>
    </source>
</evidence>
<dbReference type="EMBL" id="UGVC01000001">
    <property type="protein sequence ID" value="SUD91327.1"/>
    <property type="molecule type" value="Genomic_DNA"/>
</dbReference>
<dbReference type="STRING" id="1123034.GCA_000685805_02421"/>
<sequence length="34" mass="3724">MNKPVPISQIMIGSKLGEDVAVLLGVIEEVSDWR</sequence>
<proteinExistence type="predicted"/>
<reference evidence="1 2" key="1">
    <citation type="submission" date="2018-06" db="EMBL/GenBank/DDBJ databases">
        <authorList>
            <consortium name="Pathogen Informatics"/>
            <person name="Doyle S."/>
        </authorList>
    </citation>
    <scope>NUCLEOTIDE SEQUENCE [LARGE SCALE GENOMIC DNA]</scope>
    <source>
        <strain evidence="1 2">NCTC10526</strain>
    </source>
</reference>
<keyword evidence="2" id="KW-1185">Reference proteome</keyword>
<gene>
    <name evidence="1" type="ORF">NCTC10526_01678</name>
</gene>
<dbReference type="Proteomes" id="UP000254123">
    <property type="component" value="Unassembled WGS sequence"/>
</dbReference>
<protein>
    <submittedName>
        <fullName evidence="1">Uncharacterized protein</fullName>
    </submittedName>
</protein>
<organism evidence="1 2">
    <name type="scientific">Psychrobacter phenylpyruvicus</name>
    <dbReference type="NCBI Taxonomy" id="29432"/>
    <lineage>
        <taxon>Bacteria</taxon>
        <taxon>Pseudomonadati</taxon>
        <taxon>Pseudomonadota</taxon>
        <taxon>Gammaproteobacteria</taxon>
        <taxon>Moraxellales</taxon>
        <taxon>Moraxellaceae</taxon>
        <taxon>Psychrobacter</taxon>
    </lineage>
</organism>
<name>A0A379LN85_9GAMM</name>